<evidence type="ECO:0000313" key="3">
    <source>
        <dbReference type="Proteomes" id="UP000256690"/>
    </source>
</evidence>
<proteinExistence type="predicted"/>
<dbReference type="Proteomes" id="UP000256690">
    <property type="component" value="Unassembled WGS sequence"/>
</dbReference>
<sequence>MSTTPEKGRKEFCYTHCQTPEGLPQAGALATPHKTPFVLFHPHSRRTGGVSITGLLLAKAAGATTIVTSSSDEKLELVKSEFGFDYGVNYKTHPKWSKEVLRLTGGEGVDYTLENSGSGTIAESINSVKMGGNVSVIGFLSQAKEMPDVASLALAKGAVVRGITVGSTQLLKEVVRFVGRKGLRLPVEKDFGFSAEEAIKAKILKISTRGNPIAKLKAILEDLVRPADNIQRRPQPRRVGVIQGALIPQIEPALEVREPERLGRPRLNAQPLALKPKLLPPVLLNPFNRHAVLVNHRPFGGIAIPALICDRHHEPRPLRRRQADQVPAAVPVRARVSAAPDEIAISREIVVVEVAGGREQLRAEVWVVSHAV</sequence>
<protein>
    <recommendedName>
        <fullName evidence="1">Alcohol dehydrogenase-like C-terminal domain-containing protein</fullName>
    </recommendedName>
</protein>
<evidence type="ECO:0000259" key="1">
    <source>
        <dbReference type="Pfam" id="PF00107"/>
    </source>
</evidence>
<dbReference type="Gene3D" id="3.40.50.720">
    <property type="entry name" value="NAD(P)-binding Rossmann-like Domain"/>
    <property type="match status" value="1"/>
</dbReference>
<dbReference type="GeneID" id="38118826"/>
<comment type="caution">
    <text evidence="2">The sequence shown here is derived from an EMBL/GenBank/DDBJ whole genome shotgun (WGS) entry which is preliminary data.</text>
</comment>
<dbReference type="InterPro" id="IPR036291">
    <property type="entry name" value="NAD(P)-bd_dom_sf"/>
</dbReference>
<dbReference type="STRING" id="1810919.A0A3D8R3Y6"/>
<dbReference type="AlphaFoldDB" id="A0A3D8R3Y6"/>
<dbReference type="EMBL" id="PVWQ01000011">
    <property type="protein sequence ID" value="RDW68696.1"/>
    <property type="molecule type" value="Genomic_DNA"/>
</dbReference>
<dbReference type="OrthoDB" id="3509362at2759"/>
<gene>
    <name evidence="2" type="ORF">DSM5745_08456</name>
</gene>
<dbReference type="Pfam" id="PF00107">
    <property type="entry name" value="ADH_zinc_N"/>
    <property type="match status" value="1"/>
</dbReference>
<evidence type="ECO:0000313" key="2">
    <source>
        <dbReference type="EMBL" id="RDW68696.1"/>
    </source>
</evidence>
<name>A0A3D8R3Y6_9EURO</name>
<reference evidence="2 3" key="1">
    <citation type="journal article" date="2018" name="IMA Fungus">
        <title>IMA Genome-F 9: Draft genome sequence of Annulohypoxylon stygium, Aspergillus mulundensis, Berkeleyomyces basicola (syn. Thielaviopsis basicola), Ceratocystis smalleyi, two Cercospora beticola strains, Coleophoma cylindrospora, Fusarium fracticaudum, Phialophora cf. hyalina, and Morchella septimelata.</title>
        <authorList>
            <person name="Wingfield B.D."/>
            <person name="Bills G.F."/>
            <person name="Dong Y."/>
            <person name="Huang W."/>
            <person name="Nel W.J."/>
            <person name="Swalarsk-Parry B.S."/>
            <person name="Vaghefi N."/>
            <person name="Wilken P.M."/>
            <person name="An Z."/>
            <person name="de Beer Z.W."/>
            <person name="De Vos L."/>
            <person name="Chen L."/>
            <person name="Duong T.A."/>
            <person name="Gao Y."/>
            <person name="Hammerbacher A."/>
            <person name="Kikkert J.R."/>
            <person name="Li Y."/>
            <person name="Li H."/>
            <person name="Li K."/>
            <person name="Li Q."/>
            <person name="Liu X."/>
            <person name="Ma X."/>
            <person name="Naidoo K."/>
            <person name="Pethybridge S.J."/>
            <person name="Sun J."/>
            <person name="Steenkamp E.T."/>
            <person name="van der Nest M.A."/>
            <person name="van Wyk S."/>
            <person name="Wingfield M.J."/>
            <person name="Xiong C."/>
            <person name="Yue Q."/>
            <person name="Zhang X."/>
        </authorList>
    </citation>
    <scope>NUCLEOTIDE SEQUENCE [LARGE SCALE GENOMIC DNA]</scope>
    <source>
        <strain evidence="2 3">DSM 5745</strain>
    </source>
</reference>
<dbReference type="SUPFAM" id="SSF51735">
    <property type="entry name" value="NAD(P)-binding Rossmann-fold domains"/>
    <property type="match status" value="1"/>
</dbReference>
<keyword evidence="3" id="KW-1185">Reference proteome</keyword>
<accession>A0A3D8R3Y6</accession>
<organism evidence="2 3">
    <name type="scientific">Aspergillus mulundensis</name>
    <dbReference type="NCBI Taxonomy" id="1810919"/>
    <lineage>
        <taxon>Eukaryota</taxon>
        <taxon>Fungi</taxon>
        <taxon>Dikarya</taxon>
        <taxon>Ascomycota</taxon>
        <taxon>Pezizomycotina</taxon>
        <taxon>Eurotiomycetes</taxon>
        <taxon>Eurotiomycetidae</taxon>
        <taxon>Eurotiales</taxon>
        <taxon>Aspergillaceae</taxon>
        <taxon>Aspergillus</taxon>
        <taxon>Aspergillus subgen. Nidulantes</taxon>
    </lineage>
</organism>
<feature type="domain" description="Alcohol dehydrogenase-like C-terminal" evidence="1">
    <location>
        <begin position="49"/>
        <end position="178"/>
    </location>
</feature>
<dbReference type="Gene3D" id="3.90.180.10">
    <property type="entry name" value="Medium-chain alcohol dehydrogenases, catalytic domain"/>
    <property type="match status" value="1"/>
</dbReference>
<dbReference type="InterPro" id="IPR013149">
    <property type="entry name" value="ADH-like_C"/>
</dbReference>
<dbReference type="PANTHER" id="PTHR45033:SF2">
    <property type="entry name" value="ZINC-TYPE ALCOHOL DEHYDROGENASE-LIKE PROTEIN C1773.06C"/>
    <property type="match status" value="1"/>
</dbReference>
<dbReference type="InterPro" id="IPR052711">
    <property type="entry name" value="Zinc_ADH-like"/>
</dbReference>
<dbReference type="PANTHER" id="PTHR45033">
    <property type="match status" value="1"/>
</dbReference>
<dbReference type="RefSeq" id="XP_026600485.1">
    <property type="nucleotide sequence ID" value="XM_026750472.1"/>
</dbReference>